<evidence type="ECO:0000256" key="1">
    <source>
        <dbReference type="SAM" id="Phobius"/>
    </source>
</evidence>
<protein>
    <submittedName>
        <fullName evidence="2">Uncharacterized protein</fullName>
    </submittedName>
</protein>
<comment type="caution">
    <text evidence="2">The sequence shown here is derived from an EMBL/GenBank/DDBJ whole genome shotgun (WGS) entry which is preliminary data.</text>
</comment>
<accession>A0A133RXG2</accession>
<keyword evidence="1" id="KW-1133">Transmembrane helix</keyword>
<dbReference type="RefSeq" id="WP_060805914.1">
    <property type="nucleotide sequence ID" value="NZ_JAJNSD010000004.1"/>
</dbReference>
<reference evidence="2 3" key="1">
    <citation type="submission" date="2016-01" db="EMBL/GenBank/DDBJ databases">
        <authorList>
            <person name="Oliw E.H."/>
        </authorList>
    </citation>
    <scope>NUCLEOTIDE SEQUENCE [LARGE SCALE GENOMIC DNA]</scope>
    <source>
        <strain evidence="2 3">CMW7705B</strain>
    </source>
</reference>
<gene>
    <name evidence="2" type="ORF">HMPREF3228_01249</name>
</gene>
<proteinExistence type="predicted"/>
<evidence type="ECO:0000313" key="2">
    <source>
        <dbReference type="EMBL" id="KXA60027.1"/>
    </source>
</evidence>
<sequence>MMVVLISVVVAFLYYVITEYFKNSYIDCILFLSLLISHLIWDYYFLPIEILVALSGANLLSRFFKKREVNRVVSGLLRRKVKLGYLK</sequence>
<dbReference type="AlphaFoldDB" id="A0A133RXG2"/>
<feature type="transmembrane region" description="Helical" evidence="1">
    <location>
        <begin position="42"/>
        <end position="61"/>
    </location>
</feature>
<dbReference type="PATRIC" id="fig|28037.231.peg.1239"/>
<dbReference type="EMBL" id="LRQR01000076">
    <property type="protein sequence ID" value="KXA60027.1"/>
    <property type="molecule type" value="Genomic_DNA"/>
</dbReference>
<organism evidence="2 3">
    <name type="scientific">Streptococcus mitis</name>
    <dbReference type="NCBI Taxonomy" id="28037"/>
    <lineage>
        <taxon>Bacteria</taxon>
        <taxon>Bacillati</taxon>
        <taxon>Bacillota</taxon>
        <taxon>Bacilli</taxon>
        <taxon>Lactobacillales</taxon>
        <taxon>Streptococcaceae</taxon>
        <taxon>Streptococcus</taxon>
        <taxon>Streptococcus mitis group</taxon>
    </lineage>
</organism>
<dbReference type="Proteomes" id="UP000070065">
    <property type="component" value="Unassembled WGS sequence"/>
</dbReference>
<evidence type="ECO:0000313" key="3">
    <source>
        <dbReference type="Proteomes" id="UP000070065"/>
    </source>
</evidence>
<keyword evidence="1" id="KW-0812">Transmembrane</keyword>
<name>A0A133RXG2_STRMT</name>
<keyword evidence="1" id="KW-0472">Membrane</keyword>